<comment type="caution">
    <text evidence="1">The sequence shown here is derived from an EMBL/GenBank/DDBJ whole genome shotgun (WGS) entry which is preliminary data.</text>
</comment>
<accession>A0AA42TW38</accession>
<dbReference type="AlphaFoldDB" id="A0AA42TW38"/>
<name>A0AA42TW38_ECTOL</name>
<protein>
    <submittedName>
        <fullName evidence="1">GIY-YIG nuclease family protein</fullName>
    </submittedName>
</protein>
<dbReference type="EMBL" id="JAOCJE010000002">
    <property type="protein sequence ID" value="MDH1341897.1"/>
    <property type="molecule type" value="Genomic_DNA"/>
</dbReference>
<organism evidence="1 2">
    <name type="scientific">Ectopseudomonas oleovorans</name>
    <name type="common">Pseudomonas oleovorans</name>
    <dbReference type="NCBI Taxonomy" id="301"/>
    <lineage>
        <taxon>Bacteria</taxon>
        <taxon>Pseudomonadati</taxon>
        <taxon>Pseudomonadota</taxon>
        <taxon>Gammaproteobacteria</taxon>
        <taxon>Pseudomonadales</taxon>
        <taxon>Pseudomonadaceae</taxon>
        <taxon>Ectopseudomonas</taxon>
    </lineage>
</organism>
<proteinExistence type="predicted"/>
<dbReference type="SUPFAM" id="SSF82771">
    <property type="entry name" value="GIY-YIG endonuclease"/>
    <property type="match status" value="1"/>
</dbReference>
<reference evidence="1" key="1">
    <citation type="submission" date="2022-09" db="EMBL/GenBank/DDBJ databases">
        <title>Intensive care unit water sources are persistently colonized with multi-drug resistant bacteria and are the site of extensive horizontal gene transfer of antibiotic resistance genes.</title>
        <authorList>
            <person name="Diorio-Toth L."/>
        </authorList>
    </citation>
    <scope>NUCLEOTIDE SEQUENCE</scope>
    <source>
        <strain evidence="1">GD03704</strain>
    </source>
</reference>
<gene>
    <name evidence="1" type="ORF">N5J11_22590</name>
</gene>
<dbReference type="RefSeq" id="WP_279533534.1">
    <property type="nucleotide sequence ID" value="NZ_CP104579.1"/>
</dbReference>
<sequence length="197" mass="22052">MTTKEKGAKPAPKQTSRSGNAPAMVAIYALCDPGTGEIRYVGKASDPAARLKSHLRDARRRATPVYRWINKLGRSSQQPTMRVLVWTDDWRTDERRQITILRAEGCRLLNVAEGGDEPACSPAVRAANGRKVASMRDPLIWRYRRMMGSMLAWLRKNSTTNRADHFASALRLFDSLGKDKQRLIATRAMLKTGEALA</sequence>
<dbReference type="CDD" id="cd00719">
    <property type="entry name" value="GIY-YIG_SF"/>
    <property type="match status" value="1"/>
</dbReference>
<dbReference type="InterPro" id="IPR035901">
    <property type="entry name" value="GIY-YIG_endonuc_sf"/>
</dbReference>
<evidence type="ECO:0000313" key="2">
    <source>
        <dbReference type="Proteomes" id="UP001161697"/>
    </source>
</evidence>
<dbReference type="Proteomes" id="UP001161697">
    <property type="component" value="Unassembled WGS sequence"/>
</dbReference>
<evidence type="ECO:0000313" key="1">
    <source>
        <dbReference type="EMBL" id="MDH1341897.1"/>
    </source>
</evidence>